<gene>
    <name evidence="2" type="ORF">ANN_10781</name>
</gene>
<name>A0ABQ8T4Y4_PERAM</name>
<keyword evidence="3" id="KW-1185">Reference proteome</keyword>
<comment type="caution">
    <text evidence="2">The sequence shown here is derived from an EMBL/GenBank/DDBJ whole genome shotgun (WGS) entry which is preliminary data.</text>
</comment>
<evidence type="ECO:0000313" key="3">
    <source>
        <dbReference type="Proteomes" id="UP001148838"/>
    </source>
</evidence>
<evidence type="ECO:0000256" key="1">
    <source>
        <dbReference type="SAM" id="MobiDB-lite"/>
    </source>
</evidence>
<proteinExistence type="predicted"/>
<sequence>MRGLCEGGNEPPGFLKASKIKCISLLWRTYDSRRKIYQDFANITPQMLLITWMEVGYMCSANDNSAYRCSANDKSALYRYKTASIDYSRICNRKRISEKSRRLEIQYCRRRQKRHRPWLEPLKYGHPLTGTRRSTQTEMCLALKAPVIEASLRGINQLFTAVFLCTRSETPQAGDDVICLLSLLAKSVHASYMRYECLMKQASRLISYNLHRDGTSDHGTMTKVFMIHGVQRALQFQELKPLHDTPNIEESRTIQSLRLGCWPSLNIARPSGIYHLYRLSLFFPLKALRLSWALKRALAPVGINYNNRRRRKEVVNITGREKERTEEKLAKEKYAEKKRTKEWEEARKKTDQDLVLG</sequence>
<organism evidence="2 3">
    <name type="scientific">Periplaneta americana</name>
    <name type="common">American cockroach</name>
    <name type="synonym">Blatta americana</name>
    <dbReference type="NCBI Taxonomy" id="6978"/>
    <lineage>
        <taxon>Eukaryota</taxon>
        <taxon>Metazoa</taxon>
        <taxon>Ecdysozoa</taxon>
        <taxon>Arthropoda</taxon>
        <taxon>Hexapoda</taxon>
        <taxon>Insecta</taxon>
        <taxon>Pterygota</taxon>
        <taxon>Neoptera</taxon>
        <taxon>Polyneoptera</taxon>
        <taxon>Dictyoptera</taxon>
        <taxon>Blattodea</taxon>
        <taxon>Blattoidea</taxon>
        <taxon>Blattidae</taxon>
        <taxon>Blattinae</taxon>
        <taxon>Periplaneta</taxon>
    </lineage>
</organism>
<evidence type="ECO:0000313" key="2">
    <source>
        <dbReference type="EMBL" id="KAJ4440932.1"/>
    </source>
</evidence>
<protein>
    <submittedName>
        <fullName evidence="2">Uncharacterized protein</fullName>
    </submittedName>
</protein>
<accession>A0ABQ8T4Y4</accession>
<feature type="region of interest" description="Disordered" evidence="1">
    <location>
        <begin position="338"/>
        <end position="357"/>
    </location>
</feature>
<dbReference type="Proteomes" id="UP001148838">
    <property type="component" value="Unassembled WGS sequence"/>
</dbReference>
<dbReference type="EMBL" id="JAJSOF020000015">
    <property type="protein sequence ID" value="KAJ4440932.1"/>
    <property type="molecule type" value="Genomic_DNA"/>
</dbReference>
<reference evidence="2 3" key="1">
    <citation type="journal article" date="2022" name="Allergy">
        <title>Genome assembly and annotation of Periplaneta americana reveal a comprehensive cockroach allergen profile.</title>
        <authorList>
            <person name="Wang L."/>
            <person name="Xiong Q."/>
            <person name="Saelim N."/>
            <person name="Wang L."/>
            <person name="Nong W."/>
            <person name="Wan A.T."/>
            <person name="Shi M."/>
            <person name="Liu X."/>
            <person name="Cao Q."/>
            <person name="Hui J.H.L."/>
            <person name="Sookrung N."/>
            <person name="Leung T.F."/>
            <person name="Tungtrongchitr A."/>
            <person name="Tsui S.K.W."/>
        </authorList>
    </citation>
    <scope>NUCLEOTIDE SEQUENCE [LARGE SCALE GENOMIC DNA]</scope>
    <source>
        <strain evidence="2">PWHHKU_190912</strain>
    </source>
</reference>